<feature type="domain" description="Fibronectin type-III" evidence="1">
    <location>
        <begin position="70"/>
        <end position="156"/>
    </location>
</feature>
<dbReference type="CDD" id="cd00063">
    <property type="entry name" value="FN3"/>
    <property type="match status" value="8"/>
</dbReference>
<dbReference type="SMART" id="SM00060">
    <property type="entry name" value="FN3"/>
    <property type="match status" value="14"/>
</dbReference>
<feature type="domain" description="Fibronectin type-III" evidence="1">
    <location>
        <begin position="1288"/>
        <end position="1374"/>
    </location>
</feature>
<sequence>MWAAASGASFYSVKAVTDQASTVTCNTTDTSCLLNGLRCSQIYNVTVTAHNLACDSLTSATHPLTTEPCPPSNVQANITCGQLTATVSWERSDLAVGYVAYFDDQNGSYTSCGATHTHCHVSGLTCGTGYNVWVMALGQQHNSSASTVVSATSGPCQPSSIEAIMDCGAHSATVSWQPSVGAVSYVAELTAASGHITSCTTNHTNCQLSPLQCGEEYIVTVKALGETCNSTAQMAGHLTTEPCVTTNLSVHYNVSTAKVMWAAASGASFYSVKAVIDQGLTVTCNTTSTSCFLNGLQCSQIYNVTVATQNLACNKTMTSEPHCLMTEPCPPGNVQANMECEQLTSTVSWEQSDLAVGYVAYFDNHDGHSTYCVATHTHCNVSGLTCGTVYDVWAMALGQKYNSSDSTAVSLTSAPCLPPDVEVEVNCNSDGAAVVTWNTTGTANFSLTAIVSGSLQTLCTSRHNRCNVTNLACGETYNLSLTAINDQCSLTTLMPANLTTRPCPPQRVGVNLQCGSSTAVLSWEEDSDVELYTAAAIGASGGEVKRCNSTGSTCHFSSLVCGETYNFTVEAHSQGCSSQASSTVSIQTEPCQPANVSAWALCQSEDVQISWHHASGVMNYLVTATGSLGYVENFNTTQTRLSATLPCGQEYNATVRGQGSKCDSIPSGPAFFKTPPCIPRDVTTYVQCESNVGSVSWAPSDGAETYVVVATGTDGHDHPCVTNTTSCTWDDLHCGEDYTVVVTAKNDNCTSPPSNSSVIHMYPCVPRNLVASADCNAKVVSLSWDASNGTKFYLVSAEAENQTAGLTTNVTMAHFSNFTCGQNYSLTVTPHSHRCPGGSSAPASIQTWPCPPSGISTMQDCLSGNVMVTWQASDGSDYYTVTMQTDSGISGISMSDSNQLSVQSLTCGHNFSVSVTASNQQCNTTSSETTSLQSVPCVPTNVSVVMHCANNTALVSWSASRGAVQYSVTARSSHSNTSCQTSDLSCRLKNLTCGSSYTVQVAAMDDNCSSIPSQVVAFNSGPCPPQNVSAQFNCSSNDMTISWDAIREADHFLVSVVGGGVSESCNTTSTACSLSNVTCGKTLNVHVTSVRGDCRSRHSQSHSILSAPCQPQGIRGNLDCVTNSAWISWDAALGTDSFTVSATGGEDHTANCTTSSNTTCEVEDLACGVLYNFSVTAKNSQCESQPSATIDLETAPCSLSGITAIPQCHNSSILVVWELMEGSAGNTVYTATAEASDHTYLSCNNTGTSCFLHGAQCDLYYTIIVAASSDQCSSMRSPPYRISMEPCPPRNVMVNTSCGDHSALVSWTPSPVAETYNVVALGVDGHVHTCNTTSSNCSVSGLHCDQQYTVLVAASHENCSSKASQNATLHTGPCQPGGVSVILNCKNQSASLSWTPRENAADYYGCAQSGDGDMLYCYSTNHTCTIEGLDCGTVYNFSVQASDGTCNSSFSDPVQSGAAPCPPDTVEVQLLPMQAEVQVMRFSWTLVSCSDTEYMLTLTGNLLGDNQAQFMLGSYWTNSTYFEMPLPCSSSYHATVQSRNSAGASNASEALSGTTAPCPPSGVVYSGNSSFAAVSWNASVFATAYTVYDNSVTPKAQLCKVAGLSCNFSNLTSSNVVITGSNAAGESEAQNVTNVVLHARRRRDLPEMQNGDLPAPVLDVTQATSAFIFVQWTQVEAASHYSLVIRKQDTSSTSEEFTVYGEATILTDLSPSSTYCFTVSASNSATSGPESEPVCVQTGLGLSQ</sequence>
<accession>A0A8D3EA47</accession>
<feature type="domain" description="Fibronectin type-III" evidence="1">
    <location>
        <begin position="330"/>
        <end position="416"/>
    </location>
</feature>
<reference evidence="2" key="1">
    <citation type="submission" date="2023-05" db="EMBL/GenBank/DDBJ databases">
        <title>High-quality long-read genome of Scophthalmus maximus.</title>
        <authorList>
            <person name="Lien S."/>
            <person name="Martinez P."/>
        </authorList>
    </citation>
    <scope>NUCLEOTIDE SEQUENCE [LARGE SCALE GENOMIC DNA]</scope>
</reference>
<dbReference type="Ensembl" id="ENSSMAT00000074925.1">
    <property type="protein sequence ID" value="ENSSMAP00000068656.1"/>
    <property type="gene ID" value="ENSSMAG00000035900.1"/>
</dbReference>
<dbReference type="SUPFAM" id="SSF49265">
    <property type="entry name" value="Fibronectin type III"/>
    <property type="match status" value="13"/>
</dbReference>
<organism evidence="2 3">
    <name type="scientific">Scophthalmus maximus</name>
    <name type="common">Turbot</name>
    <name type="synonym">Psetta maxima</name>
    <dbReference type="NCBI Taxonomy" id="52904"/>
    <lineage>
        <taxon>Eukaryota</taxon>
        <taxon>Metazoa</taxon>
        <taxon>Chordata</taxon>
        <taxon>Craniata</taxon>
        <taxon>Vertebrata</taxon>
        <taxon>Euteleostomi</taxon>
        <taxon>Actinopterygii</taxon>
        <taxon>Neopterygii</taxon>
        <taxon>Teleostei</taxon>
        <taxon>Neoteleostei</taxon>
        <taxon>Acanthomorphata</taxon>
        <taxon>Carangaria</taxon>
        <taxon>Pleuronectiformes</taxon>
        <taxon>Pleuronectoidei</taxon>
        <taxon>Scophthalmidae</taxon>
        <taxon>Scophthalmus</taxon>
    </lineage>
</organism>
<feature type="domain" description="Fibronectin type-III" evidence="1">
    <location>
        <begin position="1024"/>
        <end position="1109"/>
    </location>
</feature>
<dbReference type="Pfam" id="PF00041">
    <property type="entry name" value="fn3"/>
    <property type="match status" value="1"/>
</dbReference>
<protein>
    <recommendedName>
        <fullName evidence="1">Fibronectin type-III domain-containing protein</fullName>
    </recommendedName>
</protein>
<feature type="domain" description="Fibronectin type-III" evidence="1">
    <location>
        <begin position="765"/>
        <end position="850"/>
    </location>
</feature>
<feature type="domain" description="Fibronectin type-III" evidence="1">
    <location>
        <begin position="938"/>
        <end position="1023"/>
    </location>
</feature>
<dbReference type="InterPro" id="IPR015373">
    <property type="entry name" value="Interferon/interleukin_rcp_dom"/>
</dbReference>
<feature type="domain" description="Fibronectin type-III" evidence="1">
    <location>
        <begin position="1110"/>
        <end position="1197"/>
    </location>
</feature>
<feature type="domain" description="Fibronectin type-III" evidence="1">
    <location>
        <begin position="1375"/>
        <end position="1464"/>
    </location>
</feature>
<dbReference type="InterPro" id="IPR013783">
    <property type="entry name" value="Ig-like_fold"/>
</dbReference>
<dbReference type="PANTHER" id="PTHR47135:SF4">
    <property type="match status" value="1"/>
</dbReference>
<evidence type="ECO:0000259" key="1">
    <source>
        <dbReference type="PROSITE" id="PS50853"/>
    </source>
</evidence>
<feature type="domain" description="Fibronectin type-III" evidence="1">
    <location>
        <begin position="504"/>
        <end position="591"/>
    </location>
</feature>
<dbReference type="PROSITE" id="PS50853">
    <property type="entry name" value="FN3"/>
    <property type="match status" value="13"/>
</dbReference>
<dbReference type="Pfam" id="PF09294">
    <property type="entry name" value="Interfer-bind"/>
    <property type="match status" value="1"/>
</dbReference>
<feature type="domain" description="Fibronectin type-III" evidence="1">
    <location>
        <begin position="157"/>
        <end position="243"/>
    </location>
</feature>
<name>A0A8D3EA47_SCOMX</name>
<evidence type="ECO:0000313" key="3">
    <source>
        <dbReference type="Proteomes" id="UP000694558"/>
    </source>
</evidence>
<feature type="domain" description="Fibronectin type-III" evidence="1">
    <location>
        <begin position="1653"/>
        <end position="1741"/>
    </location>
</feature>
<dbReference type="PANTHER" id="PTHR47135">
    <property type="entry name" value="FIBRONECTIN TYPE III DOMAIN-CONTAINING PROTEIN 7"/>
    <property type="match status" value="1"/>
</dbReference>
<feature type="domain" description="Fibronectin type-III" evidence="1">
    <location>
        <begin position="1"/>
        <end position="69"/>
    </location>
</feature>
<dbReference type="Proteomes" id="UP000694558">
    <property type="component" value="Chromosome 7"/>
</dbReference>
<dbReference type="InterPro" id="IPR003961">
    <property type="entry name" value="FN3_dom"/>
</dbReference>
<reference evidence="2" key="2">
    <citation type="submission" date="2025-08" db="UniProtKB">
        <authorList>
            <consortium name="Ensembl"/>
        </authorList>
    </citation>
    <scope>IDENTIFICATION</scope>
</reference>
<dbReference type="InterPro" id="IPR036116">
    <property type="entry name" value="FN3_sf"/>
</dbReference>
<proteinExistence type="predicted"/>
<dbReference type="GeneTree" id="ENSGT00940000157064"/>
<feature type="domain" description="Fibronectin type-III" evidence="1">
    <location>
        <begin position="678"/>
        <end position="764"/>
    </location>
</feature>
<evidence type="ECO:0000313" key="2">
    <source>
        <dbReference type="Ensembl" id="ENSSMAP00000068656.1"/>
    </source>
</evidence>
<dbReference type="Gene3D" id="2.60.40.10">
    <property type="entry name" value="Immunoglobulins"/>
    <property type="match status" value="13"/>
</dbReference>